<dbReference type="InterPro" id="IPR008984">
    <property type="entry name" value="SMAD_FHA_dom_sf"/>
</dbReference>
<dbReference type="Proteomes" id="UP000019149">
    <property type="component" value="Unassembled WGS sequence"/>
</dbReference>
<accession>W6V2B1</accession>
<protein>
    <submittedName>
        <fullName evidence="6">Serine/threonine-protein kinase</fullName>
    </submittedName>
</protein>
<dbReference type="RefSeq" id="XP_024356303.1">
    <property type="nucleotide sequence ID" value="XM_024489625.1"/>
</dbReference>
<dbReference type="Gene3D" id="3.30.200.20">
    <property type="entry name" value="Phosphorylase Kinase, domain 1"/>
    <property type="match status" value="1"/>
</dbReference>
<dbReference type="SUPFAM" id="SSF49879">
    <property type="entry name" value="SMAD/FHA domain"/>
    <property type="match status" value="1"/>
</dbReference>
<organism evidence="6 7">
    <name type="scientific">Echinococcus granulosus</name>
    <name type="common">Hydatid tapeworm</name>
    <dbReference type="NCBI Taxonomy" id="6210"/>
    <lineage>
        <taxon>Eukaryota</taxon>
        <taxon>Metazoa</taxon>
        <taxon>Spiralia</taxon>
        <taxon>Lophotrochozoa</taxon>
        <taxon>Platyhelminthes</taxon>
        <taxon>Cestoda</taxon>
        <taxon>Eucestoda</taxon>
        <taxon>Cyclophyllidea</taxon>
        <taxon>Taeniidae</taxon>
        <taxon>Echinococcus</taxon>
        <taxon>Echinococcus granulosus group</taxon>
    </lineage>
</organism>
<dbReference type="Pfam" id="PF00069">
    <property type="entry name" value="Pkinase"/>
    <property type="match status" value="1"/>
</dbReference>
<dbReference type="OMA" id="FAYGHPA"/>
<keyword evidence="2" id="KW-0067">ATP-binding</keyword>
<evidence type="ECO:0000256" key="2">
    <source>
        <dbReference type="ARBA" id="ARBA00022840"/>
    </source>
</evidence>
<gene>
    <name evidence="6" type="ORF">EGR_00376</name>
</gene>
<dbReference type="Gene3D" id="2.60.200.20">
    <property type="match status" value="1"/>
</dbReference>
<keyword evidence="6" id="KW-0808">Transferase</keyword>
<dbReference type="EMBL" id="APAU02000001">
    <property type="protein sequence ID" value="EUB65107.1"/>
    <property type="molecule type" value="Genomic_DNA"/>
</dbReference>
<dbReference type="Gene3D" id="1.10.510.10">
    <property type="entry name" value="Transferase(Phosphotransferase) domain 1"/>
    <property type="match status" value="1"/>
</dbReference>
<dbReference type="SUPFAM" id="SSF56112">
    <property type="entry name" value="Protein kinase-like (PK-like)"/>
    <property type="match status" value="1"/>
</dbReference>
<evidence type="ECO:0000256" key="1">
    <source>
        <dbReference type="ARBA" id="ARBA00022741"/>
    </source>
</evidence>
<feature type="region of interest" description="Disordered" evidence="3">
    <location>
        <begin position="464"/>
        <end position="512"/>
    </location>
</feature>
<sequence>MSDLPQTQEVGDISTLDGNSQAISQIWGGLFPLKRNMPPLRSVSMSKESYTVGREGSCDIVLTSEMFTHGTLLSAVSKVHFRIARVNTSVSPQVFIYDLSTNGTFVNGQKIGKGRMQPLCNNDEISIATQNCFLFTDTLSSEYPDEVSSKYTICRSLGRVTFRGACGEVRIAYARETCVQYAMKIVPKRTFSSHRSRFGNRELTEVEILKKLNYPCIVKIHDVIETEETLFIVLELVEGGELFDRILNSGHLSEDDSKFFFLQMLMATKYLHDNGITHRDLKPENILLAGNSNRCLIKLTDFGLSKIVKDNTMLRTFCGTPTYLAPEVLLTAGNGTYTSSIDVWSLGVILYVCLVGYPPFTDERKDCDLKTQITHGLYDFPDVFWKGVSESAKDLVRRLMCVNPTERITLEDALLHPWLSDQVIRDQLADLMKTAGFPDLVDGVLDPRNLISCVRCNSSSTPVKLDGDANGTDSGENNETVSYLGNSSTTRKRSFEEMTGNSCQSQSKKSAF</sequence>
<dbReference type="SMART" id="SM00240">
    <property type="entry name" value="FHA"/>
    <property type="match status" value="1"/>
</dbReference>
<dbReference type="PROSITE" id="PS50011">
    <property type="entry name" value="PROTEIN_KINASE_DOM"/>
    <property type="match status" value="1"/>
</dbReference>
<dbReference type="STRING" id="6210.W6V2B1"/>
<dbReference type="InterPro" id="IPR000253">
    <property type="entry name" value="FHA_dom"/>
</dbReference>
<comment type="caution">
    <text evidence="6">The sequence shown here is derived from an EMBL/GenBank/DDBJ whole genome shotgun (WGS) entry which is preliminary data.</text>
</comment>
<dbReference type="InterPro" id="IPR011009">
    <property type="entry name" value="Kinase-like_dom_sf"/>
</dbReference>
<keyword evidence="7" id="KW-1185">Reference proteome</keyword>
<feature type="compositionally biased region" description="Polar residues" evidence="3">
    <location>
        <begin position="471"/>
        <end position="489"/>
    </location>
</feature>
<dbReference type="InterPro" id="IPR008271">
    <property type="entry name" value="Ser/Thr_kinase_AS"/>
</dbReference>
<dbReference type="InterPro" id="IPR000719">
    <property type="entry name" value="Prot_kinase_dom"/>
</dbReference>
<dbReference type="AlphaFoldDB" id="W6V2B1"/>
<dbReference type="SMART" id="SM00220">
    <property type="entry name" value="S_TKc"/>
    <property type="match status" value="1"/>
</dbReference>
<reference evidence="6 7" key="1">
    <citation type="journal article" date="2013" name="Nat. Genet.">
        <title>The genome of the hydatid tapeworm Echinococcus granulosus.</title>
        <authorList>
            <person name="Zheng H."/>
            <person name="Zhang W."/>
            <person name="Zhang L."/>
            <person name="Zhang Z."/>
            <person name="Li J."/>
            <person name="Lu G."/>
            <person name="Zhu Y."/>
            <person name="Wang Y."/>
            <person name="Huang Y."/>
            <person name="Liu J."/>
            <person name="Kang H."/>
            <person name="Chen J."/>
            <person name="Wang L."/>
            <person name="Chen A."/>
            <person name="Yu S."/>
            <person name="Gao Z."/>
            <person name="Jin L."/>
            <person name="Gu W."/>
            <person name="Wang Z."/>
            <person name="Zhao L."/>
            <person name="Shi B."/>
            <person name="Wen H."/>
            <person name="Lin R."/>
            <person name="Jones M.K."/>
            <person name="Brejova B."/>
            <person name="Vinar T."/>
            <person name="Zhao G."/>
            <person name="McManus D.P."/>
            <person name="Chen Z."/>
            <person name="Zhou Y."/>
            <person name="Wang S."/>
        </authorList>
    </citation>
    <scope>NUCLEOTIDE SEQUENCE [LARGE SCALE GENOMIC DNA]</scope>
</reference>
<keyword evidence="1" id="KW-0547">Nucleotide-binding</keyword>
<feature type="domain" description="FHA" evidence="4">
    <location>
        <begin position="50"/>
        <end position="111"/>
    </location>
</feature>
<evidence type="ECO:0000259" key="5">
    <source>
        <dbReference type="PROSITE" id="PS50011"/>
    </source>
</evidence>
<dbReference type="PROSITE" id="PS50006">
    <property type="entry name" value="FHA_DOMAIN"/>
    <property type="match status" value="1"/>
</dbReference>
<evidence type="ECO:0000313" key="6">
    <source>
        <dbReference type="EMBL" id="EUB65107.1"/>
    </source>
</evidence>
<proteinExistence type="predicted"/>
<dbReference type="CTD" id="36336091"/>
<evidence type="ECO:0000313" key="7">
    <source>
        <dbReference type="Proteomes" id="UP000019149"/>
    </source>
</evidence>
<dbReference type="OrthoDB" id="40902at2759"/>
<dbReference type="CDD" id="cd22666">
    <property type="entry name" value="FHA_CHK2"/>
    <property type="match status" value="1"/>
</dbReference>
<keyword evidence="6" id="KW-0418">Kinase</keyword>
<dbReference type="GeneID" id="36336091"/>
<feature type="compositionally biased region" description="Polar residues" evidence="3">
    <location>
        <begin position="499"/>
        <end position="512"/>
    </location>
</feature>
<dbReference type="KEGG" id="egl:EGR_00376"/>
<dbReference type="GO" id="GO:0004672">
    <property type="term" value="F:protein kinase activity"/>
    <property type="evidence" value="ECO:0007669"/>
    <property type="project" value="InterPro"/>
</dbReference>
<dbReference type="Pfam" id="PF00498">
    <property type="entry name" value="FHA"/>
    <property type="match status" value="1"/>
</dbReference>
<name>W6V2B1_ECHGR</name>
<dbReference type="PROSITE" id="PS00108">
    <property type="entry name" value="PROTEIN_KINASE_ST"/>
    <property type="match status" value="1"/>
</dbReference>
<evidence type="ECO:0000259" key="4">
    <source>
        <dbReference type="PROSITE" id="PS50006"/>
    </source>
</evidence>
<dbReference type="GO" id="GO:0005524">
    <property type="term" value="F:ATP binding"/>
    <property type="evidence" value="ECO:0007669"/>
    <property type="project" value="UniProtKB-KW"/>
</dbReference>
<evidence type="ECO:0000256" key="3">
    <source>
        <dbReference type="SAM" id="MobiDB-lite"/>
    </source>
</evidence>
<dbReference type="PANTHER" id="PTHR24347">
    <property type="entry name" value="SERINE/THREONINE-PROTEIN KINASE"/>
    <property type="match status" value="1"/>
</dbReference>
<feature type="domain" description="Protein kinase" evidence="5">
    <location>
        <begin position="155"/>
        <end position="419"/>
    </location>
</feature>
<dbReference type="FunFam" id="1.10.510.10:FF:000571">
    <property type="entry name" value="Maternal embryonic leucine zipper kinase"/>
    <property type="match status" value="1"/>
</dbReference>